<evidence type="ECO:0000256" key="8">
    <source>
        <dbReference type="ARBA" id="ARBA00023055"/>
    </source>
</evidence>
<feature type="transmembrane region" description="Helical" evidence="10">
    <location>
        <begin position="357"/>
        <end position="383"/>
    </location>
</feature>
<dbReference type="InterPro" id="IPR007241">
    <property type="entry name" value="Autophagy-rel_prot_9"/>
</dbReference>
<comment type="similarity">
    <text evidence="2 10">Belongs to the ATG9 family.</text>
</comment>
<dbReference type="GO" id="GO:0006869">
    <property type="term" value="P:lipid transport"/>
    <property type="evidence" value="ECO:0007669"/>
    <property type="project" value="UniProtKB-KW"/>
</dbReference>
<evidence type="ECO:0000313" key="11">
    <source>
        <dbReference type="EMBL" id="KAG6500203.1"/>
    </source>
</evidence>
<feature type="transmembrane region" description="Helical" evidence="10">
    <location>
        <begin position="243"/>
        <end position="261"/>
    </location>
</feature>
<name>A0A8J5GEB3_ZINOF</name>
<feature type="transmembrane region" description="Helical" evidence="10">
    <location>
        <begin position="395"/>
        <end position="414"/>
    </location>
</feature>
<dbReference type="Proteomes" id="UP000734854">
    <property type="component" value="Unassembled WGS sequence"/>
</dbReference>
<keyword evidence="4 10" id="KW-0813">Transport</keyword>
<evidence type="ECO:0000256" key="2">
    <source>
        <dbReference type="ARBA" id="ARBA00006185"/>
    </source>
</evidence>
<dbReference type="PANTHER" id="PTHR13038">
    <property type="entry name" value="APG9 AUTOPHAGY 9"/>
    <property type="match status" value="1"/>
</dbReference>
<dbReference type="GO" id="GO:0000422">
    <property type="term" value="P:autophagy of mitochondrion"/>
    <property type="evidence" value="ECO:0007669"/>
    <property type="project" value="TreeGrafter"/>
</dbReference>
<dbReference type="GO" id="GO:0034497">
    <property type="term" value="P:protein localization to phagophore assembly site"/>
    <property type="evidence" value="ECO:0007669"/>
    <property type="project" value="TreeGrafter"/>
</dbReference>
<evidence type="ECO:0000256" key="3">
    <source>
        <dbReference type="ARBA" id="ARBA00018074"/>
    </source>
</evidence>
<evidence type="ECO:0000256" key="9">
    <source>
        <dbReference type="ARBA" id="ARBA00023136"/>
    </source>
</evidence>
<keyword evidence="8 10" id="KW-0445">Lipid transport</keyword>
<feature type="transmembrane region" description="Helical" evidence="10">
    <location>
        <begin position="156"/>
        <end position="178"/>
    </location>
</feature>
<keyword evidence="5 10" id="KW-0812">Transmembrane</keyword>
<evidence type="ECO:0000256" key="10">
    <source>
        <dbReference type="RuleBase" id="RU364027"/>
    </source>
</evidence>
<dbReference type="Pfam" id="PF04109">
    <property type="entry name" value="ATG9"/>
    <property type="match status" value="1"/>
</dbReference>
<comment type="subcellular location">
    <subcellularLocation>
        <location evidence="1 10">Preautophagosomal structure membrane</location>
        <topology evidence="1 10">Multi-pass membrane protein</topology>
    </subcellularLocation>
</comment>
<keyword evidence="7 10" id="KW-0072">Autophagy</keyword>
<dbReference type="EMBL" id="JACMSC010000011">
    <property type="protein sequence ID" value="KAG6500203.1"/>
    <property type="molecule type" value="Genomic_DNA"/>
</dbReference>
<organism evidence="11 12">
    <name type="scientific">Zingiber officinale</name>
    <name type="common">Ginger</name>
    <name type="synonym">Amomum zingiber</name>
    <dbReference type="NCBI Taxonomy" id="94328"/>
    <lineage>
        <taxon>Eukaryota</taxon>
        <taxon>Viridiplantae</taxon>
        <taxon>Streptophyta</taxon>
        <taxon>Embryophyta</taxon>
        <taxon>Tracheophyta</taxon>
        <taxon>Spermatophyta</taxon>
        <taxon>Magnoliopsida</taxon>
        <taxon>Liliopsida</taxon>
        <taxon>Zingiberales</taxon>
        <taxon>Zingiberaceae</taxon>
        <taxon>Zingiber</taxon>
    </lineage>
</organism>
<comment type="caution">
    <text evidence="11">The sequence shown here is derived from an EMBL/GenBank/DDBJ whole genome shotgun (WGS) entry which is preliminary data.</text>
</comment>
<reference evidence="11 12" key="1">
    <citation type="submission" date="2020-08" db="EMBL/GenBank/DDBJ databases">
        <title>Plant Genome Project.</title>
        <authorList>
            <person name="Zhang R.-G."/>
        </authorList>
    </citation>
    <scope>NUCLEOTIDE SEQUENCE [LARGE SCALE GENOMIC DNA]</scope>
    <source>
        <tissue evidence="11">Rhizome</tissue>
    </source>
</reference>
<evidence type="ECO:0000256" key="4">
    <source>
        <dbReference type="ARBA" id="ARBA00022448"/>
    </source>
</evidence>
<sequence>MMFNLEKGSIAPARWKWQQTTELPLTTKLLSDVSPEIELSDYRKLPSSAPEPPVGLLNGEHLDAELIVDLDLFFERLYSYYRQKGLWCIIVKWMVELLYVIFMVGFIAFFLLYVDWDALRKAKCGVEAVELGEKPCDLPKEVIKQHPLVPFTISKAIIIGSMVILTLYGLFNFLKFFVQLKNIVKIRHFYYNRLNVTDREIQTTPWPTIMEKVVQLQKSQQLCVVKDLSAHDVVMRIMRKENYLIAMINKGVLAFSISSWVPGAGPTVKSRITGKKNHLILPKTLEWTLNWCIFQSMFDRHAEQLYHHPSTASSRRWSNLAKWIFREFNEVDHLFMQRLNNSVIDASNYLKQFPFPLISILAKFVSFVSGGFAAILIIIAFLDESLLEGQIFGRNLFWYAAVFGTVTAISRAVVTDELQVRDPEGAMSIAIQNTHYMPKKWRGRENSDAVCAEFETLFQYTGMMLLEEMASIFITPYLLIFVVPKHVDDILKFISKFTVYVDGVGDVCSFSLFDIQNHGNKKYASPSNAERDKSSQGKTEKSFLRYVFPEADLLSNMPFRRTGYQYVFPEAMTCYLICPFQELVSIFQSTYPYWEPDTYGQQFLSNLHKFRERQTHISYPYTIQDSSSYHPWNFTSRWNDKHEQTYRFFSREEHHNLDYFSLTNPNRRTRPYILDWYYTTFSLDPARNSTDFHPSTSEVIVEPSEPMWSPLNKQLSEIEESTAWQSQFSDRVYSHLEASTSRPLFKEQDLHHPVVEHHNIGHWWNRPGSQLSVPQASFMEPPTFGEQHLNFHHDDASERSEEQQGESEVAADNEWKTPNSMFRTTYIDDSDNDEAFNLHFTDDKGKRHIRQTTNHNSMPFRSIPVRILPSSNDPVWFRER</sequence>
<evidence type="ECO:0000256" key="6">
    <source>
        <dbReference type="ARBA" id="ARBA00022989"/>
    </source>
</evidence>
<dbReference type="GO" id="GO:0034727">
    <property type="term" value="P:piecemeal microautophagy of the nucleus"/>
    <property type="evidence" value="ECO:0007669"/>
    <property type="project" value="TreeGrafter"/>
</dbReference>
<gene>
    <name evidence="11" type="ORF">ZIOFF_040045</name>
</gene>
<feature type="transmembrane region" description="Helical" evidence="10">
    <location>
        <begin position="86"/>
        <end position="113"/>
    </location>
</feature>
<comment type="function">
    <text evidence="10">Phospholipid scramblase involved in autophagy. Cycles between the preautophagosomal structure/phagophore assembly site (PAS) and the cytoplasmic vesicle pool and supplies membrane for the growing autophagosome. Lipid scramblase activity plays a key role in preautophagosomal structure/phagophore assembly by distributing the phospholipids that arrive through ATG2 from the cytoplasmic to the luminal leaflet of the bilayer, thereby driving autophagosomal membrane expansion.</text>
</comment>
<dbReference type="GO" id="GO:0034045">
    <property type="term" value="C:phagophore assembly site membrane"/>
    <property type="evidence" value="ECO:0007669"/>
    <property type="project" value="UniProtKB-SubCell"/>
</dbReference>
<accession>A0A8J5GEB3</accession>
<dbReference type="GO" id="GO:0005776">
    <property type="term" value="C:autophagosome"/>
    <property type="evidence" value="ECO:0007669"/>
    <property type="project" value="TreeGrafter"/>
</dbReference>
<evidence type="ECO:0000256" key="5">
    <source>
        <dbReference type="ARBA" id="ARBA00022692"/>
    </source>
</evidence>
<evidence type="ECO:0000256" key="1">
    <source>
        <dbReference type="ARBA" id="ARBA00004511"/>
    </source>
</evidence>
<keyword evidence="9 10" id="KW-0472">Membrane</keyword>
<dbReference type="PANTHER" id="PTHR13038:SF10">
    <property type="entry name" value="AUTOPHAGY-RELATED PROTEIN 9"/>
    <property type="match status" value="1"/>
</dbReference>
<protein>
    <recommendedName>
        <fullName evidence="3 10">Autophagy-related protein 9</fullName>
    </recommendedName>
</protein>
<evidence type="ECO:0000256" key="7">
    <source>
        <dbReference type="ARBA" id="ARBA00023006"/>
    </source>
</evidence>
<keyword evidence="6 10" id="KW-1133">Transmembrane helix</keyword>
<dbReference type="GO" id="GO:0061709">
    <property type="term" value="P:reticulophagy"/>
    <property type="evidence" value="ECO:0007669"/>
    <property type="project" value="TreeGrafter"/>
</dbReference>
<keyword evidence="12" id="KW-1185">Reference proteome</keyword>
<evidence type="ECO:0000313" key="12">
    <source>
        <dbReference type="Proteomes" id="UP000734854"/>
    </source>
</evidence>
<proteinExistence type="inferred from homology"/>
<dbReference type="AlphaFoldDB" id="A0A8J5GEB3"/>